<dbReference type="GO" id="GO:0004066">
    <property type="term" value="F:asparagine synthase (glutamine-hydrolyzing) activity"/>
    <property type="evidence" value="ECO:0007669"/>
    <property type="project" value="UniProtKB-EC"/>
</dbReference>
<dbReference type="InterPro" id="IPR001962">
    <property type="entry name" value="Asn_synthase"/>
</dbReference>
<comment type="similarity">
    <text evidence="2">Belongs to the asparagine synthetase family.</text>
</comment>
<dbReference type="PANTHER" id="PTHR43284">
    <property type="entry name" value="ASPARAGINE SYNTHETASE (GLUTAMINE-HYDROLYZING)"/>
    <property type="match status" value="1"/>
</dbReference>
<keyword evidence="8" id="KW-0061">Asparagine biosynthesis</keyword>
<dbReference type="InterPro" id="IPR017932">
    <property type="entry name" value="GATase_2_dom"/>
</dbReference>
<dbReference type="PROSITE" id="PS51278">
    <property type="entry name" value="GATASE_TYPE_2"/>
    <property type="match status" value="1"/>
</dbReference>
<evidence type="ECO:0000256" key="9">
    <source>
        <dbReference type="PIRSR" id="PIRSR001589-2"/>
    </source>
</evidence>
<evidence type="ECO:0000313" key="11">
    <source>
        <dbReference type="EMBL" id="SFC20441.1"/>
    </source>
</evidence>
<evidence type="ECO:0000256" key="3">
    <source>
        <dbReference type="ARBA" id="ARBA00012737"/>
    </source>
</evidence>
<dbReference type="SUPFAM" id="SSF56235">
    <property type="entry name" value="N-terminal nucleophile aminohydrolases (Ntn hydrolases)"/>
    <property type="match status" value="1"/>
</dbReference>
<dbReference type="CDD" id="cd00712">
    <property type="entry name" value="AsnB"/>
    <property type="match status" value="1"/>
</dbReference>
<dbReference type="RefSeq" id="WP_177199866.1">
    <property type="nucleotide sequence ID" value="NZ_FOLE01000003.1"/>
</dbReference>
<evidence type="ECO:0000259" key="10">
    <source>
        <dbReference type="PROSITE" id="PS51278"/>
    </source>
</evidence>
<dbReference type="InterPro" id="IPR006426">
    <property type="entry name" value="Asn_synth_AEB"/>
</dbReference>
<dbReference type="GO" id="GO:0006529">
    <property type="term" value="P:asparagine biosynthetic process"/>
    <property type="evidence" value="ECO:0007669"/>
    <property type="project" value="UniProtKB-KW"/>
</dbReference>
<protein>
    <recommendedName>
        <fullName evidence="3">asparagine synthase (glutamine-hydrolyzing)</fullName>
        <ecNumber evidence="3">6.3.5.4</ecNumber>
    </recommendedName>
</protein>
<dbReference type="SUPFAM" id="SSF52402">
    <property type="entry name" value="Adenine nucleotide alpha hydrolases-like"/>
    <property type="match status" value="1"/>
</dbReference>
<dbReference type="Proteomes" id="UP000199514">
    <property type="component" value="Unassembled WGS sequence"/>
</dbReference>
<evidence type="ECO:0000256" key="1">
    <source>
        <dbReference type="ARBA" id="ARBA00005187"/>
    </source>
</evidence>
<dbReference type="InterPro" id="IPR051786">
    <property type="entry name" value="ASN_synthetase/amidase"/>
</dbReference>
<dbReference type="GO" id="GO:0005829">
    <property type="term" value="C:cytosol"/>
    <property type="evidence" value="ECO:0007669"/>
    <property type="project" value="TreeGrafter"/>
</dbReference>
<dbReference type="PANTHER" id="PTHR43284:SF1">
    <property type="entry name" value="ASPARAGINE SYNTHETASE"/>
    <property type="match status" value="1"/>
</dbReference>
<keyword evidence="4 9" id="KW-0547">Nucleotide-binding</keyword>
<sequence length="617" mass="70172">MCAINFILDFSQQISPQAICAMNRANAHRGPDATTDTHEAWPHAQLFFGHNRLKIIDLSEAASQPMRSVCGRYVLIYNGEIYNHLALRQRLHLFKIQWRGHSDTETLLQLLIAFGADILPSLNGMFAFVFVDLHAQKILCARDTFGQKPLFWAQTPQALIVSSTLQGVLASGAVKSEPNISQIPHYLRYKFAQTPATFYQNIEELLIGNYLLFQNKTLKINSFMPEKPQPLPQLQSYEIIARTQRLLADSLQRHLLADVPVGLMLSGGTDSTLLLALLAEMDYKNFPVYGVVPANPATNFGTDDYVFAPRAAVQFGAEWNPITLGAECLDSLDEVVESMGQPIADGAAISTYFLAKAVKPLKVLLSGAGADEIFGGYNRHQAYYQYLKYLKNFPWDFIKKINKPLPEGYEHPLRKKFRLINRFVEQTHQNPLYTFRNFTALSAFDASFFKIQSSETQLPDDTNFSTDNYLAFGLAYDQTHYLPADILAMTDQTAMRHSVEIRAPYLDAELVRYVQHIPAEKLFVGGGKWILKELLKERKGMAYAQRAKEGFGLPVGQWLREPEHKHLIDNILDKKNSLYEILVYEKVKALVEAHLTHKADYTQELVALLMLFRWWKW</sequence>
<feature type="domain" description="Glutamine amidotransferase type-2" evidence="10">
    <location>
        <begin position="2"/>
        <end position="216"/>
    </location>
</feature>
<keyword evidence="6 8" id="KW-0315">Glutamine amidotransferase</keyword>
<keyword evidence="5 9" id="KW-0067">ATP-binding</keyword>
<keyword evidence="12" id="KW-1185">Reference proteome</keyword>
<name>A0A1I1H9B8_9BACT</name>
<dbReference type="InterPro" id="IPR014729">
    <property type="entry name" value="Rossmann-like_a/b/a_fold"/>
</dbReference>
<dbReference type="InterPro" id="IPR029055">
    <property type="entry name" value="Ntn_hydrolases_N"/>
</dbReference>
<feature type="active site" description="For GATase activity" evidence="8">
    <location>
        <position position="2"/>
    </location>
</feature>
<organism evidence="11 12">
    <name type="scientific">Flexibacter flexilis DSM 6793</name>
    <dbReference type="NCBI Taxonomy" id="927664"/>
    <lineage>
        <taxon>Bacteria</taxon>
        <taxon>Pseudomonadati</taxon>
        <taxon>Bacteroidota</taxon>
        <taxon>Cytophagia</taxon>
        <taxon>Cytophagales</taxon>
        <taxon>Flexibacteraceae</taxon>
        <taxon>Flexibacter</taxon>
    </lineage>
</organism>
<dbReference type="EMBL" id="FOLE01000003">
    <property type="protein sequence ID" value="SFC20441.1"/>
    <property type="molecule type" value="Genomic_DNA"/>
</dbReference>
<evidence type="ECO:0000256" key="6">
    <source>
        <dbReference type="ARBA" id="ARBA00022962"/>
    </source>
</evidence>
<accession>A0A1I1H9B8</accession>
<dbReference type="PIRSF" id="PIRSF001589">
    <property type="entry name" value="Asn_synthetase_glu-h"/>
    <property type="match status" value="1"/>
</dbReference>
<feature type="binding site" evidence="9">
    <location>
        <begin position="366"/>
        <end position="367"/>
    </location>
    <ligand>
        <name>ATP</name>
        <dbReference type="ChEBI" id="CHEBI:30616"/>
    </ligand>
</feature>
<gene>
    <name evidence="11" type="ORF">SAMN05421780_103256</name>
</gene>
<dbReference type="STRING" id="927664.SAMN05421780_103256"/>
<keyword evidence="8" id="KW-0028">Amino-acid biosynthesis</keyword>
<reference evidence="11 12" key="1">
    <citation type="submission" date="2016-10" db="EMBL/GenBank/DDBJ databases">
        <authorList>
            <person name="de Groot N.N."/>
        </authorList>
    </citation>
    <scope>NUCLEOTIDE SEQUENCE [LARGE SCALE GENOMIC DNA]</scope>
    <source>
        <strain evidence="11 12">DSM 6793</strain>
    </source>
</reference>
<evidence type="ECO:0000256" key="2">
    <source>
        <dbReference type="ARBA" id="ARBA00005752"/>
    </source>
</evidence>
<evidence type="ECO:0000313" key="12">
    <source>
        <dbReference type="Proteomes" id="UP000199514"/>
    </source>
</evidence>
<dbReference type="CDD" id="cd01991">
    <property type="entry name" value="Asn_synthase_B_C"/>
    <property type="match status" value="1"/>
</dbReference>
<comment type="pathway">
    <text evidence="1">Amino-acid biosynthesis; L-asparagine biosynthesis; L-asparagine from L-aspartate (L-Gln route): step 1/1.</text>
</comment>
<proteinExistence type="inferred from homology"/>
<dbReference type="NCBIfam" id="TIGR01536">
    <property type="entry name" value="asn_synth_AEB"/>
    <property type="match status" value="1"/>
</dbReference>
<evidence type="ECO:0000256" key="7">
    <source>
        <dbReference type="ARBA" id="ARBA00048741"/>
    </source>
</evidence>
<dbReference type="EC" id="6.3.5.4" evidence="3"/>
<dbReference type="Gene3D" id="3.40.50.620">
    <property type="entry name" value="HUPs"/>
    <property type="match status" value="1"/>
</dbReference>
<evidence type="ECO:0000256" key="8">
    <source>
        <dbReference type="PIRSR" id="PIRSR001589-1"/>
    </source>
</evidence>
<dbReference type="GO" id="GO:0005524">
    <property type="term" value="F:ATP binding"/>
    <property type="evidence" value="ECO:0007669"/>
    <property type="project" value="UniProtKB-KW"/>
</dbReference>
<dbReference type="AlphaFoldDB" id="A0A1I1H9B8"/>
<dbReference type="Gene3D" id="3.60.20.10">
    <property type="entry name" value="Glutamine Phosphoribosylpyrophosphate, subunit 1, domain 1"/>
    <property type="match status" value="1"/>
</dbReference>
<dbReference type="InterPro" id="IPR033738">
    <property type="entry name" value="AsnB_N"/>
</dbReference>
<dbReference type="Pfam" id="PF00733">
    <property type="entry name" value="Asn_synthase"/>
    <property type="match status" value="1"/>
</dbReference>
<feature type="binding site" evidence="9">
    <location>
        <position position="103"/>
    </location>
    <ligand>
        <name>L-glutamine</name>
        <dbReference type="ChEBI" id="CHEBI:58359"/>
    </ligand>
</feature>
<evidence type="ECO:0000256" key="5">
    <source>
        <dbReference type="ARBA" id="ARBA00022840"/>
    </source>
</evidence>
<dbReference type="Pfam" id="PF13537">
    <property type="entry name" value="GATase_7"/>
    <property type="match status" value="1"/>
</dbReference>
<comment type="catalytic activity">
    <reaction evidence="7">
        <text>L-aspartate + L-glutamine + ATP + H2O = L-asparagine + L-glutamate + AMP + diphosphate + H(+)</text>
        <dbReference type="Rhea" id="RHEA:12228"/>
        <dbReference type="ChEBI" id="CHEBI:15377"/>
        <dbReference type="ChEBI" id="CHEBI:15378"/>
        <dbReference type="ChEBI" id="CHEBI:29985"/>
        <dbReference type="ChEBI" id="CHEBI:29991"/>
        <dbReference type="ChEBI" id="CHEBI:30616"/>
        <dbReference type="ChEBI" id="CHEBI:33019"/>
        <dbReference type="ChEBI" id="CHEBI:58048"/>
        <dbReference type="ChEBI" id="CHEBI:58359"/>
        <dbReference type="ChEBI" id="CHEBI:456215"/>
        <dbReference type="EC" id="6.3.5.4"/>
    </reaction>
</comment>
<evidence type="ECO:0000256" key="4">
    <source>
        <dbReference type="ARBA" id="ARBA00022741"/>
    </source>
</evidence>